<sequence>MDSTLRRFNRHNHCRLLHEVAPVNGSFTWRRDGSPSVRGTLFLNHFQTFQHLQMDSEDAQQRLSFDENQHLDLVSKIFQCFEFLSCNEARKTYQFESYIVSAQLKRSRKKYLMSS</sequence>
<accession>A0A067RD83</accession>
<dbReference type="EMBL" id="KK852542">
    <property type="protein sequence ID" value="KDR21712.1"/>
    <property type="molecule type" value="Genomic_DNA"/>
</dbReference>
<dbReference type="AlphaFoldDB" id="A0A067RD83"/>
<keyword evidence="2" id="KW-1185">Reference proteome</keyword>
<dbReference type="InParanoid" id="A0A067RD83"/>
<name>A0A067RD83_ZOONE</name>
<protein>
    <submittedName>
        <fullName evidence="1">Uncharacterized protein</fullName>
    </submittedName>
</protein>
<dbReference type="Proteomes" id="UP000027135">
    <property type="component" value="Unassembled WGS sequence"/>
</dbReference>
<evidence type="ECO:0000313" key="1">
    <source>
        <dbReference type="EMBL" id="KDR21712.1"/>
    </source>
</evidence>
<organism evidence="1 2">
    <name type="scientific">Zootermopsis nevadensis</name>
    <name type="common">Dampwood termite</name>
    <dbReference type="NCBI Taxonomy" id="136037"/>
    <lineage>
        <taxon>Eukaryota</taxon>
        <taxon>Metazoa</taxon>
        <taxon>Ecdysozoa</taxon>
        <taxon>Arthropoda</taxon>
        <taxon>Hexapoda</taxon>
        <taxon>Insecta</taxon>
        <taxon>Pterygota</taxon>
        <taxon>Neoptera</taxon>
        <taxon>Polyneoptera</taxon>
        <taxon>Dictyoptera</taxon>
        <taxon>Blattodea</taxon>
        <taxon>Blattoidea</taxon>
        <taxon>Termitoidae</taxon>
        <taxon>Termopsidae</taxon>
        <taxon>Zootermopsis</taxon>
    </lineage>
</organism>
<reference evidence="1 2" key="1">
    <citation type="journal article" date="2014" name="Nat. Commun.">
        <title>Molecular traces of alternative social organization in a termite genome.</title>
        <authorList>
            <person name="Terrapon N."/>
            <person name="Li C."/>
            <person name="Robertson H.M."/>
            <person name="Ji L."/>
            <person name="Meng X."/>
            <person name="Booth W."/>
            <person name="Chen Z."/>
            <person name="Childers C.P."/>
            <person name="Glastad K.M."/>
            <person name="Gokhale K."/>
            <person name="Gowin J."/>
            <person name="Gronenberg W."/>
            <person name="Hermansen R.A."/>
            <person name="Hu H."/>
            <person name="Hunt B.G."/>
            <person name="Huylmans A.K."/>
            <person name="Khalil S.M."/>
            <person name="Mitchell R.D."/>
            <person name="Munoz-Torres M.C."/>
            <person name="Mustard J.A."/>
            <person name="Pan H."/>
            <person name="Reese J.T."/>
            <person name="Scharf M.E."/>
            <person name="Sun F."/>
            <person name="Vogel H."/>
            <person name="Xiao J."/>
            <person name="Yang W."/>
            <person name="Yang Z."/>
            <person name="Yang Z."/>
            <person name="Zhou J."/>
            <person name="Zhu J."/>
            <person name="Brent C.S."/>
            <person name="Elsik C.G."/>
            <person name="Goodisman M.A."/>
            <person name="Liberles D.A."/>
            <person name="Roe R.M."/>
            <person name="Vargo E.L."/>
            <person name="Vilcinskas A."/>
            <person name="Wang J."/>
            <person name="Bornberg-Bauer E."/>
            <person name="Korb J."/>
            <person name="Zhang G."/>
            <person name="Liebig J."/>
        </authorList>
    </citation>
    <scope>NUCLEOTIDE SEQUENCE [LARGE SCALE GENOMIC DNA]</scope>
    <source>
        <tissue evidence="1">Whole organism</tissue>
    </source>
</reference>
<proteinExistence type="predicted"/>
<evidence type="ECO:0000313" key="2">
    <source>
        <dbReference type="Proteomes" id="UP000027135"/>
    </source>
</evidence>
<gene>
    <name evidence="1" type="ORF">L798_02769</name>
</gene>